<comment type="caution">
    <text evidence="1">The sequence shown here is derived from an EMBL/GenBank/DDBJ whole genome shotgun (WGS) entry which is preliminary data.</text>
</comment>
<dbReference type="OrthoDB" id="1924677at2759"/>
<sequence length="95" mass="11081">MATNKKHKPYLADDIIYQILRRLPTKSAVRMNSLSKQWEGVWSPLPSLDFYETIMITKTTSLTPKTYFEIKGSSTTSWQSIWNIVKKNNKEKDVL</sequence>
<dbReference type="EMBL" id="PJQY01000041">
    <property type="protein sequence ID" value="PQQ20181.1"/>
    <property type="molecule type" value="Genomic_DNA"/>
</dbReference>
<organism evidence="1 2">
    <name type="scientific">Prunus yedoensis var. nudiflora</name>
    <dbReference type="NCBI Taxonomy" id="2094558"/>
    <lineage>
        <taxon>Eukaryota</taxon>
        <taxon>Viridiplantae</taxon>
        <taxon>Streptophyta</taxon>
        <taxon>Embryophyta</taxon>
        <taxon>Tracheophyta</taxon>
        <taxon>Spermatophyta</taxon>
        <taxon>Magnoliopsida</taxon>
        <taxon>eudicotyledons</taxon>
        <taxon>Gunneridae</taxon>
        <taxon>Pentapetalae</taxon>
        <taxon>rosids</taxon>
        <taxon>fabids</taxon>
        <taxon>Rosales</taxon>
        <taxon>Rosaceae</taxon>
        <taxon>Amygdaloideae</taxon>
        <taxon>Amygdaleae</taxon>
        <taxon>Prunus</taxon>
    </lineage>
</organism>
<proteinExistence type="predicted"/>
<gene>
    <name evidence="1" type="ORF">Pyn_32455</name>
</gene>
<protein>
    <submittedName>
        <fullName evidence="1">Putative F-box/FBD/LRR-repeat protein</fullName>
    </submittedName>
</protein>
<evidence type="ECO:0000313" key="1">
    <source>
        <dbReference type="EMBL" id="PQQ20181.1"/>
    </source>
</evidence>
<dbReference type="InterPro" id="IPR036047">
    <property type="entry name" value="F-box-like_dom_sf"/>
</dbReference>
<keyword evidence="2" id="KW-1185">Reference proteome</keyword>
<dbReference type="Proteomes" id="UP000250321">
    <property type="component" value="Unassembled WGS sequence"/>
</dbReference>
<reference evidence="1 2" key="1">
    <citation type="submission" date="2018-02" db="EMBL/GenBank/DDBJ databases">
        <title>Draft genome of wild Prunus yedoensis var. nudiflora.</title>
        <authorList>
            <person name="Baek S."/>
            <person name="Kim J.-H."/>
            <person name="Choi K."/>
            <person name="Kim G.-B."/>
            <person name="Cho A."/>
            <person name="Jang H."/>
            <person name="Shin C.-H."/>
            <person name="Yu H.-J."/>
            <person name="Mun J.-H."/>
        </authorList>
    </citation>
    <scope>NUCLEOTIDE SEQUENCE [LARGE SCALE GENOMIC DNA]</scope>
    <source>
        <strain evidence="2">cv. Jeju island</strain>
        <tissue evidence="1">Leaf</tissue>
    </source>
</reference>
<evidence type="ECO:0000313" key="2">
    <source>
        <dbReference type="Proteomes" id="UP000250321"/>
    </source>
</evidence>
<accession>A0A314ZTD0</accession>
<name>A0A314ZTD0_PRUYE</name>
<dbReference type="SUPFAM" id="SSF81383">
    <property type="entry name" value="F-box domain"/>
    <property type="match status" value="1"/>
</dbReference>
<dbReference type="AlphaFoldDB" id="A0A314ZTD0"/>